<evidence type="ECO:0000313" key="2">
    <source>
        <dbReference type="EnsemblMetazoa" id="OVOC6207.1"/>
    </source>
</evidence>
<protein>
    <submittedName>
        <fullName evidence="2">Uncharacterized protein</fullName>
    </submittedName>
</protein>
<organism evidence="2 3">
    <name type="scientific">Onchocerca volvulus</name>
    <dbReference type="NCBI Taxonomy" id="6282"/>
    <lineage>
        <taxon>Eukaryota</taxon>
        <taxon>Metazoa</taxon>
        <taxon>Ecdysozoa</taxon>
        <taxon>Nematoda</taxon>
        <taxon>Chromadorea</taxon>
        <taxon>Rhabditida</taxon>
        <taxon>Spirurina</taxon>
        <taxon>Spiruromorpha</taxon>
        <taxon>Filarioidea</taxon>
        <taxon>Onchocercidae</taxon>
        <taxon>Onchocerca</taxon>
    </lineage>
</organism>
<evidence type="ECO:0000256" key="1">
    <source>
        <dbReference type="SAM" id="Phobius"/>
    </source>
</evidence>
<feature type="transmembrane region" description="Helical" evidence="1">
    <location>
        <begin position="47"/>
        <end position="64"/>
    </location>
</feature>
<dbReference type="Proteomes" id="UP000024404">
    <property type="component" value="Unassembled WGS sequence"/>
</dbReference>
<evidence type="ECO:0000313" key="3">
    <source>
        <dbReference type="Proteomes" id="UP000024404"/>
    </source>
</evidence>
<proteinExistence type="predicted"/>
<keyword evidence="3" id="KW-1185">Reference proteome</keyword>
<keyword evidence="1" id="KW-0812">Transmembrane</keyword>
<keyword evidence="1" id="KW-0472">Membrane</keyword>
<name>A0A8R1Y424_ONCVO</name>
<reference evidence="2" key="2">
    <citation type="submission" date="2022-06" db="UniProtKB">
        <authorList>
            <consortium name="EnsemblMetazoa"/>
        </authorList>
    </citation>
    <scope>IDENTIFICATION</scope>
</reference>
<sequence>MNDDNNPIAVILNERVVSGHPSGDRMRFGKCQIVIIRCSGKERTQSCMVESIVSVVLTVLWLILGRDLI</sequence>
<dbReference type="EMBL" id="CMVM020000170">
    <property type="status" value="NOT_ANNOTATED_CDS"/>
    <property type="molecule type" value="Genomic_DNA"/>
</dbReference>
<keyword evidence="1" id="KW-1133">Transmembrane helix</keyword>
<dbReference type="EnsemblMetazoa" id="OVOC6207.1">
    <property type="protein sequence ID" value="OVOC6207.1"/>
    <property type="gene ID" value="WBGene00243016"/>
</dbReference>
<reference evidence="3" key="1">
    <citation type="submission" date="2013-10" db="EMBL/GenBank/DDBJ databases">
        <title>Genome sequencing of Onchocerca volvulus.</title>
        <authorList>
            <person name="Cotton J."/>
            <person name="Tsai J."/>
            <person name="Stanley E."/>
            <person name="Tracey A."/>
            <person name="Holroyd N."/>
            <person name="Lustigman S."/>
            <person name="Berriman M."/>
        </authorList>
    </citation>
    <scope>NUCLEOTIDE SEQUENCE</scope>
</reference>
<dbReference type="AlphaFoldDB" id="A0A8R1Y424"/>
<accession>A0A8R1Y424</accession>